<dbReference type="InterPro" id="IPR029044">
    <property type="entry name" value="Nucleotide-diphossugar_trans"/>
</dbReference>
<keyword evidence="2" id="KW-1185">Reference proteome</keyword>
<name>A0ABM8B357_9BACT</name>
<proteinExistence type="predicted"/>
<evidence type="ECO:0000313" key="2">
    <source>
        <dbReference type="Proteomes" id="UP001317742"/>
    </source>
</evidence>
<dbReference type="EMBL" id="AP026709">
    <property type="protein sequence ID" value="BDQ38082.1"/>
    <property type="molecule type" value="Genomic_DNA"/>
</dbReference>
<protein>
    <submittedName>
        <fullName evidence="1">N-acylneuraminate cytidylyltransferase</fullName>
    </submittedName>
</protein>
<keyword evidence="1" id="KW-0808">Transferase</keyword>
<dbReference type="CDD" id="cd02513">
    <property type="entry name" value="CMP-NeuAc_Synthase"/>
    <property type="match status" value="1"/>
</dbReference>
<reference evidence="1 2" key="1">
    <citation type="submission" date="2022-08" db="EMBL/GenBank/DDBJ databases">
        <title>Genome Sequence of the sulphate-reducing bacterium, Pseudodesulfovibrio sp. SYK.</title>
        <authorList>
            <person name="Kondo R."/>
            <person name="Kataoka T."/>
        </authorList>
    </citation>
    <scope>NUCLEOTIDE SEQUENCE [LARGE SCALE GENOMIC DNA]</scope>
    <source>
        <strain evidence="1 2">SYK</strain>
    </source>
</reference>
<dbReference type="InterPro" id="IPR003329">
    <property type="entry name" value="Cytidylyl_trans"/>
</dbReference>
<dbReference type="Pfam" id="PF02348">
    <property type="entry name" value="CTP_transf_3"/>
    <property type="match status" value="1"/>
</dbReference>
<dbReference type="PANTHER" id="PTHR21485">
    <property type="entry name" value="HAD SUPERFAMILY MEMBERS CMAS AND KDSC"/>
    <property type="match status" value="1"/>
</dbReference>
<organism evidence="1 2">
    <name type="scientific">Pseudodesulfovibrio nedwellii</name>
    <dbReference type="NCBI Taxonomy" id="2973072"/>
    <lineage>
        <taxon>Bacteria</taxon>
        <taxon>Pseudomonadati</taxon>
        <taxon>Thermodesulfobacteriota</taxon>
        <taxon>Desulfovibrionia</taxon>
        <taxon>Desulfovibrionales</taxon>
        <taxon>Desulfovibrionaceae</taxon>
    </lineage>
</organism>
<keyword evidence="1" id="KW-0548">Nucleotidyltransferase</keyword>
<dbReference type="Gene3D" id="3.90.550.10">
    <property type="entry name" value="Spore Coat Polysaccharide Biosynthesis Protein SpsA, Chain A"/>
    <property type="match status" value="1"/>
</dbReference>
<gene>
    <name evidence="1" type="primary">neuA_3</name>
    <name evidence="1" type="ORF">SYK_24420</name>
</gene>
<dbReference type="GO" id="GO:0016779">
    <property type="term" value="F:nucleotidyltransferase activity"/>
    <property type="evidence" value="ECO:0007669"/>
    <property type="project" value="UniProtKB-KW"/>
</dbReference>
<accession>A0ABM8B357</accession>
<evidence type="ECO:0000313" key="1">
    <source>
        <dbReference type="EMBL" id="BDQ38082.1"/>
    </source>
</evidence>
<sequence>MSSASFFSIIPARGGSKSLPRKNVLQLGGKPLLAYTIEASLGCPLIQRTIVSTEDPEIKSIALSYGAEVIDRPYFLATDEAQTHDAVDHVLGVLREQGTVPDHIVLLQPTSPLRNSAHLHESVLAYSDSDAKSLVSVTECEHHPYKSVTKDNGHLRPLFDAKSMEMRRQDLPEAYRISGAIYILPTETFLKEKNFIVDPAMAFPMSAEVSIDVDTALDLALVELVLQQR</sequence>
<dbReference type="PANTHER" id="PTHR21485:SF6">
    <property type="entry name" value="N-ACYLNEURAMINATE CYTIDYLYLTRANSFERASE-RELATED"/>
    <property type="match status" value="1"/>
</dbReference>
<dbReference type="RefSeq" id="WP_281760588.1">
    <property type="nucleotide sequence ID" value="NZ_AP026709.1"/>
</dbReference>
<dbReference type="SUPFAM" id="SSF53448">
    <property type="entry name" value="Nucleotide-diphospho-sugar transferases"/>
    <property type="match status" value="1"/>
</dbReference>
<dbReference type="Proteomes" id="UP001317742">
    <property type="component" value="Chromosome"/>
</dbReference>
<dbReference type="InterPro" id="IPR050793">
    <property type="entry name" value="CMP-NeuNAc_synthase"/>
</dbReference>